<dbReference type="Proteomes" id="UP000053237">
    <property type="component" value="Unassembled WGS sequence"/>
</dbReference>
<feature type="compositionally biased region" description="Polar residues" evidence="2">
    <location>
        <begin position="509"/>
        <end position="522"/>
    </location>
</feature>
<keyword evidence="4" id="KW-1185">Reference proteome</keyword>
<accession>A0A024GF25</accession>
<evidence type="ECO:0000313" key="4">
    <source>
        <dbReference type="Proteomes" id="UP000053237"/>
    </source>
</evidence>
<evidence type="ECO:0000256" key="1">
    <source>
        <dbReference type="SAM" id="Coils"/>
    </source>
</evidence>
<gene>
    <name evidence="3" type="ORF">BN9_057360</name>
</gene>
<dbReference type="AlphaFoldDB" id="A0A024GF25"/>
<name>A0A024GF25_9STRA</name>
<feature type="compositionally biased region" description="Low complexity" evidence="2">
    <location>
        <begin position="610"/>
        <end position="621"/>
    </location>
</feature>
<proteinExistence type="predicted"/>
<organism evidence="3 4">
    <name type="scientific">Albugo candida</name>
    <dbReference type="NCBI Taxonomy" id="65357"/>
    <lineage>
        <taxon>Eukaryota</taxon>
        <taxon>Sar</taxon>
        <taxon>Stramenopiles</taxon>
        <taxon>Oomycota</taxon>
        <taxon>Peronosporomycetes</taxon>
        <taxon>Albuginales</taxon>
        <taxon>Albuginaceae</taxon>
        <taxon>Albugo</taxon>
    </lineage>
</organism>
<feature type="compositionally biased region" description="Basic and acidic residues" evidence="2">
    <location>
        <begin position="391"/>
        <end position="410"/>
    </location>
</feature>
<feature type="coiled-coil region" evidence="1">
    <location>
        <begin position="230"/>
        <end position="333"/>
    </location>
</feature>
<sequence length="630" mass="71740">MENEVSTAISFHDIKYIVTVAVHQQQLSVQVEYEDSQNTLSSSSNSYPNALSTPCWIGQFSSNYIQDLTRKTGNFKRFGVFANMLISAVQRRSEAVFIDLFTTADLERFRLQKLGNRSIPIPSWPTDLSARENSDSKRYLILTYAVEFDRVHYPLPLCHVEAPDTEILERIVRRLRRQLHDITTEETTALRRKIAVLEDEHRSFKALAEKSSEKNTHGAPDPPQKENFQLKELELELQTMKEENHELMEAHTQLQRRSQEDLLQLKRELQLLQTQRQTDRMESERPKAATMENDDTKTLEFLSLTLEETRSELKQTRHQMLEIDQLNRELKRQLAIAHTKLTQSKSGGTAALRPQKTQLRSRRFIDPEDSDESESCKTPGLSSARSKPSFRRFDPTAYHRERQQRMEARRQLTPGIPTRSTSHLRTGYSSGHSHHGSEYTSASSQDSDSCIRSSRSRRRSTRSQLIARQRESVERLSSPKIKACLPPRSSSVDRKRVIAGRRPPFGSRACSQSSLDSDTASASEMKIRGTTTSHRRANTKRLTEARPAPVLKAAQDAIWTKKPSTRAVVKESSDSVQLADTSVDSFSDIDERLKALQNFLRQAKERGRPSTSEASTASTNAMENMPPCGA</sequence>
<feature type="region of interest" description="Disordered" evidence="2">
    <location>
        <begin position="339"/>
        <end position="538"/>
    </location>
</feature>
<dbReference type="OrthoDB" id="568137at2759"/>
<reference evidence="3 4" key="1">
    <citation type="submission" date="2012-05" db="EMBL/GenBank/DDBJ databases">
        <title>Recombination and specialization in a pathogen metapopulation.</title>
        <authorList>
            <person name="Gardiner A."/>
            <person name="Kemen E."/>
            <person name="Schultz-Larsen T."/>
            <person name="MacLean D."/>
            <person name="Van Oosterhout C."/>
            <person name="Jones J.D.G."/>
        </authorList>
    </citation>
    <scope>NUCLEOTIDE SEQUENCE [LARGE SCALE GENOMIC DNA]</scope>
    <source>
        <strain evidence="3 4">Ac Nc2</strain>
    </source>
</reference>
<evidence type="ECO:0000256" key="2">
    <source>
        <dbReference type="SAM" id="MobiDB-lite"/>
    </source>
</evidence>
<dbReference type="EMBL" id="CAIX01000082">
    <property type="protein sequence ID" value="CCI44912.1"/>
    <property type="molecule type" value="Genomic_DNA"/>
</dbReference>
<dbReference type="STRING" id="65357.A0A024GF25"/>
<protein>
    <recommendedName>
        <fullName evidence="5">Coiled-coil domain-containing protein 61</fullName>
    </recommendedName>
</protein>
<dbReference type="InterPro" id="IPR049733">
    <property type="entry name" value="CCDC61_N"/>
</dbReference>
<dbReference type="InParanoid" id="A0A024GF25"/>
<feature type="region of interest" description="Disordered" evidence="2">
    <location>
        <begin position="208"/>
        <end position="227"/>
    </location>
</feature>
<feature type="compositionally biased region" description="Low complexity" evidence="2">
    <location>
        <begin position="438"/>
        <end position="453"/>
    </location>
</feature>
<evidence type="ECO:0008006" key="5">
    <source>
        <dbReference type="Google" id="ProtNLM"/>
    </source>
</evidence>
<comment type="caution">
    <text evidence="3">The sequence shown here is derived from an EMBL/GenBank/DDBJ whole genome shotgun (WGS) entry which is preliminary data.</text>
</comment>
<dbReference type="CDD" id="cd22284">
    <property type="entry name" value="HD_CCDC61_N"/>
    <property type="match status" value="1"/>
</dbReference>
<feature type="region of interest" description="Disordered" evidence="2">
    <location>
        <begin position="602"/>
        <end position="630"/>
    </location>
</feature>
<keyword evidence="1" id="KW-0175">Coiled coil</keyword>
<evidence type="ECO:0000313" key="3">
    <source>
        <dbReference type="EMBL" id="CCI44912.1"/>
    </source>
</evidence>